<reference evidence="11 12" key="1">
    <citation type="submission" date="2014-04" db="EMBL/GenBank/DDBJ databases">
        <authorList>
            <consortium name="DOE Joint Genome Institute"/>
            <person name="Kuo A."/>
            <person name="Kohler A."/>
            <person name="Nagy L.G."/>
            <person name="Floudas D."/>
            <person name="Copeland A."/>
            <person name="Barry K.W."/>
            <person name="Cichocki N."/>
            <person name="Veneault-Fourrey C."/>
            <person name="LaButti K."/>
            <person name="Lindquist E.A."/>
            <person name="Lipzen A."/>
            <person name="Lundell T."/>
            <person name="Morin E."/>
            <person name="Murat C."/>
            <person name="Sun H."/>
            <person name="Tunlid A."/>
            <person name="Henrissat B."/>
            <person name="Grigoriev I.V."/>
            <person name="Hibbett D.S."/>
            <person name="Martin F."/>
            <person name="Nordberg H.P."/>
            <person name="Cantor M.N."/>
            <person name="Hua S.X."/>
        </authorList>
    </citation>
    <scope>NUCLEOTIDE SEQUENCE [LARGE SCALE GENOMIC DNA]</scope>
    <source>
        <strain evidence="11 12">LaAM-08-1</strain>
    </source>
</reference>
<feature type="compositionally biased region" description="Basic residues" evidence="9">
    <location>
        <begin position="691"/>
        <end position="710"/>
    </location>
</feature>
<dbReference type="GO" id="GO:0005634">
    <property type="term" value="C:nucleus"/>
    <property type="evidence" value="ECO:0007669"/>
    <property type="project" value="UniProtKB-SubCell"/>
</dbReference>
<keyword evidence="2" id="KW-0479">Metal-binding</keyword>
<evidence type="ECO:0000256" key="3">
    <source>
        <dbReference type="ARBA" id="ARBA00022833"/>
    </source>
</evidence>
<dbReference type="PROSITE" id="PS50048">
    <property type="entry name" value="ZN2_CY6_FUNGAL_2"/>
    <property type="match status" value="1"/>
</dbReference>
<dbReference type="HOGENOM" id="CLU_007003_2_0_1"/>
<dbReference type="InterPro" id="IPR036864">
    <property type="entry name" value="Zn2-C6_fun-type_DNA-bd_sf"/>
</dbReference>
<dbReference type="Pfam" id="PF04082">
    <property type="entry name" value="Fungal_trans"/>
    <property type="match status" value="1"/>
</dbReference>
<feature type="region of interest" description="Disordered" evidence="9">
    <location>
        <begin position="1"/>
        <end position="27"/>
    </location>
</feature>
<dbReference type="SMART" id="SM00906">
    <property type="entry name" value="Fungal_trans"/>
    <property type="match status" value="1"/>
</dbReference>
<keyword evidence="5" id="KW-0238">DNA-binding</keyword>
<dbReference type="SMART" id="SM00066">
    <property type="entry name" value="GAL4"/>
    <property type="match status" value="1"/>
</dbReference>
<keyword evidence="7" id="KW-0539">Nucleus</keyword>
<dbReference type="GO" id="GO:0000981">
    <property type="term" value="F:DNA-binding transcription factor activity, RNA polymerase II-specific"/>
    <property type="evidence" value="ECO:0007669"/>
    <property type="project" value="InterPro"/>
</dbReference>
<dbReference type="PANTHER" id="PTHR31313:SF81">
    <property type="entry name" value="TY1 ENHANCER ACTIVATOR"/>
    <property type="match status" value="1"/>
</dbReference>
<feature type="region of interest" description="Disordered" evidence="9">
    <location>
        <begin position="680"/>
        <end position="720"/>
    </location>
</feature>
<feature type="domain" description="Zn(2)-C6 fungal-type" evidence="10">
    <location>
        <begin position="34"/>
        <end position="66"/>
    </location>
</feature>
<keyword evidence="3" id="KW-0862">Zinc</keyword>
<keyword evidence="8" id="KW-0175">Coiled coil</keyword>
<evidence type="ECO:0000259" key="10">
    <source>
        <dbReference type="PROSITE" id="PS50048"/>
    </source>
</evidence>
<reference evidence="12" key="2">
    <citation type="submission" date="2015-01" db="EMBL/GenBank/DDBJ databases">
        <title>Evolutionary Origins and Diversification of the Mycorrhizal Mutualists.</title>
        <authorList>
            <consortium name="DOE Joint Genome Institute"/>
            <consortium name="Mycorrhizal Genomics Consortium"/>
            <person name="Kohler A."/>
            <person name="Kuo A."/>
            <person name="Nagy L.G."/>
            <person name="Floudas D."/>
            <person name="Copeland A."/>
            <person name="Barry K.W."/>
            <person name="Cichocki N."/>
            <person name="Veneault-Fourrey C."/>
            <person name="LaButti K."/>
            <person name="Lindquist E.A."/>
            <person name="Lipzen A."/>
            <person name="Lundell T."/>
            <person name="Morin E."/>
            <person name="Murat C."/>
            <person name="Riley R."/>
            <person name="Ohm R."/>
            <person name="Sun H."/>
            <person name="Tunlid A."/>
            <person name="Henrissat B."/>
            <person name="Grigoriev I.V."/>
            <person name="Hibbett D.S."/>
            <person name="Martin F."/>
        </authorList>
    </citation>
    <scope>NUCLEOTIDE SEQUENCE [LARGE SCALE GENOMIC DNA]</scope>
    <source>
        <strain evidence="12">LaAM-08-1</strain>
    </source>
</reference>
<dbReference type="SUPFAM" id="SSF57701">
    <property type="entry name" value="Zn2/Cys6 DNA-binding domain"/>
    <property type="match status" value="1"/>
</dbReference>
<evidence type="ECO:0000256" key="8">
    <source>
        <dbReference type="SAM" id="Coils"/>
    </source>
</evidence>
<dbReference type="Proteomes" id="UP000054477">
    <property type="component" value="Unassembled WGS sequence"/>
</dbReference>
<evidence type="ECO:0000256" key="2">
    <source>
        <dbReference type="ARBA" id="ARBA00022723"/>
    </source>
</evidence>
<dbReference type="GO" id="GO:0008270">
    <property type="term" value="F:zinc ion binding"/>
    <property type="evidence" value="ECO:0007669"/>
    <property type="project" value="InterPro"/>
</dbReference>
<name>A0A0C9WWH7_9AGAR</name>
<dbReference type="EMBL" id="KN838706">
    <property type="protein sequence ID" value="KIJ96950.1"/>
    <property type="molecule type" value="Genomic_DNA"/>
</dbReference>
<sequence length="944" mass="105886">MPKPPSKPKRSPQVNLDDDDEGNSTNARGPYYPACNVCRRKKTKCDDQRPVCGRCLKSGWEAECSWAKDSIVRKARTEALFESMQKNIEALREYANHLESLLEKCRREHGGNMDTSYLRLRPNGDSDAMGVIENVADYISEQIEETGIDSDPENDPTVKELCIPTRNLNLEEGGYFLAHGNTAVFRFMQVPLPAEGPSRFPAIAENPDATYVLLVDGVDDSHYNPHFDWSRHLPSNVPLNRRSHDKALDLLFKFFTSWCFRIVPALFLRDMYRALNVPRSRTPPKTPHYSPMLHNALVALGTAFLDDPNIRDFKSRQCFADAARRLIEVECQKPQLSVVHALDILASFYSSQGDQTLGFLYFGMSARMSQALGLGVDCSDWVKLGLIDETERLDRIWAHWTTFSQDVCWSLYVGRDFCVTSPLNSPVPVPFVDTDLDQMPWCHPPAGIPHQANYLSKTFAATCELLMIARRIMDVVNNLNRARSRPMVLDELITDIDIKLNTWKSSLSPEVDISVASRPTATPHRLMLHLTYWWLFILLHRPFFHRRAKLIHSTDKEIDHVKLCKRAAENIMELLATWRSLYTLRYAPITLIQTVFSAGTVYLLWGVQATSGPRVAHKELKTALDQQKLCHQYLVEIGKSWQCATNIAGILKNLMQEQMKPVLERRQLVPRLVEDEGSIPPAIQRSLSATSRKRTTAAPPRKGKQRKSSKGRGQALDTVLPPLDVTPKISALQGLIRPHNSFSAPQIQASTSSSSTSSFSSHPIQISASTSATSSFFPPPIQASTSASSFSPTSFEHLDAWDYRNPLGGSVNSSPNATFSPPSPSVFSNLSPDIPQQGYINHNPTPAPVVVEGPPPPVNMGNMGDGHGYIHEQRDPIYSFTEVPWFLANQADSSSSSTSFDLSGGLWPSVEPMNIGGDREYRYEDDAMTDEDRAELNYWLQQQS</sequence>
<dbReference type="InterPro" id="IPR051615">
    <property type="entry name" value="Transcr_Regulatory_Elem"/>
</dbReference>
<evidence type="ECO:0000256" key="1">
    <source>
        <dbReference type="ARBA" id="ARBA00004123"/>
    </source>
</evidence>
<evidence type="ECO:0000313" key="12">
    <source>
        <dbReference type="Proteomes" id="UP000054477"/>
    </source>
</evidence>
<feature type="coiled-coil region" evidence="8">
    <location>
        <begin position="81"/>
        <end position="108"/>
    </location>
</feature>
<evidence type="ECO:0000256" key="7">
    <source>
        <dbReference type="ARBA" id="ARBA00023242"/>
    </source>
</evidence>
<evidence type="ECO:0000313" key="11">
    <source>
        <dbReference type="EMBL" id="KIJ96950.1"/>
    </source>
</evidence>
<organism evidence="11 12">
    <name type="scientific">Laccaria amethystina LaAM-08-1</name>
    <dbReference type="NCBI Taxonomy" id="1095629"/>
    <lineage>
        <taxon>Eukaryota</taxon>
        <taxon>Fungi</taxon>
        <taxon>Dikarya</taxon>
        <taxon>Basidiomycota</taxon>
        <taxon>Agaricomycotina</taxon>
        <taxon>Agaricomycetes</taxon>
        <taxon>Agaricomycetidae</taxon>
        <taxon>Agaricales</taxon>
        <taxon>Agaricineae</taxon>
        <taxon>Hydnangiaceae</taxon>
        <taxon>Laccaria</taxon>
    </lineage>
</organism>
<accession>A0A0C9WWH7</accession>
<dbReference type="Pfam" id="PF00172">
    <property type="entry name" value="Zn_clus"/>
    <property type="match status" value="1"/>
</dbReference>
<dbReference type="Gene3D" id="4.10.240.10">
    <property type="entry name" value="Zn(2)-C6 fungal-type DNA-binding domain"/>
    <property type="match status" value="1"/>
</dbReference>
<dbReference type="CDD" id="cd12148">
    <property type="entry name" value="fungal_TF_MHR"/>
    <property type="match status" value="1"/>
</dbReference>
<dbReference type="PANTHER" id="PTHR31313">
    <property type="entry name" value="TY1 ENHANCER ACTIVATOR"/>
    <property type="match status" value="1"/>
</dbReference>
<keyword evidence="6" id="KW-0804">Transcription</keyword>
<protein>
    <recommendedName>
        <fullName evidence="10">Zn(2)-C6 fungal-type domain-containing protein</fullName>
    </recommendedName>
</protein>
<dbReference type="GO" id="GO:0006351">
    <property type="term" value="P:DNA-templated transcription"/>
    <property type="evidence" value="ECO:0007669"/>
    <property type="project" value="InterPro"/>
</dbReference>
<evidence type="ECO:0000256" key="9">
    <source>
        <dbReference type="SAM" id="MobiDB-lite"/>
    </source>
</evidence>
<evidence type="ECO:0000256" key="5">
    <source>
        <dbReference type="ARBA" id="ARBA00023125"/>
    </source>
</evidence>
<dbReference type="PROSITE" id="PS00463">
    <property type="entry name" value="ZN2_CY6_FUNGAL_1"/>
    <property type="match status" value="1"/>
</dbReference>
<dbReference type="InterPro" id="IPR007219">
    <property type="entry name" value="XnlR_reg_dom"/>
</dbReference>
<dbReference type="OrthoDB" id="2154091at2759"/>
<comment type="subcellular location">
    <subcellularLocation>
        <location evidence="1">Nucleus</location>
    </subcellularLocation>
</comment>
<feature type="compositionally biased region" description="Basic residues" evidence="9">
    <location>
        <begin position="1"/>
        <end position="10"/>
    </location>
</feature>
<gene>
    <name evidence="11" type="ORF">K443DRAFT_681916</name>
</gene>
<evidence type="ECO:0000256" key="4">
    <source>
        <dbReference type="ARBA" id="ARBA00023015"/>
    </source>
</evidence>
<dbReference type="AlphaFoldDB" id="A0A0C9WWH7"/>
<dbReference type="CDD" id="cd00067">
    <property type="entry name" value="GAL4"/>
    <property type="match status" value="1"/>
</dbReference>
<proteinExistence type="predicted"/>
<keyword evidence="12" id="KW-1185">Reference proteome</keyword>
<evidence type="ECO:0000256" key="6">
    <source>
        <dbReference type="ARBA" id="ARBA00023163"/>
    </source>
</evidence>
<dbReference type="STRING" id="1095629.A0A0C9WWH7"/>
<keyword evidence="4" id="KW-0805">Transcription regulation</keyword>
<feature type="region of interest" description="Disordered" evidence="9">
    <location>
        <begin position="894"/>
        <end position="915"/>
    </location>
</feature>
<dbReference type="InterPro" id="IPR001138">
    <property type="entry name" value="Zn2Cys6_DnaBD"/>
</dbReference>
<dbReference type="GO" id="GO:0003677">
    <property type="term" value="F:DNA binding"/>
    <property type="evidence" value="ECO:0007669"/>
    <property type="project" value="UniProtKB-KW"/>
</dbReference>